<dbReference type="GO" id="GO:0043386">
    <property type="term" value="P:mycotoxin biosynthetic process"/>
    <property type="evidence" value="ECO:0007669"/>
    <property type="project" value="InterPro"/>
</dbReference>
<comment type="similarity">
    <text evidence="3">Belongs to the ustYa family.</text>
</comment>
<evidence type="ECO:0000256" key="3">
    <source>
        <dbReference type="ARBA" id="ARBA00035112"/>
    </source>
</evidence>
<dbReference type="EMBL" id="WIGN01000099">
    <property type="protein sequence ID" value="KAF6809536.1"/>
    <property type="molecule type" value="Genomic_DNA"/>
</dbReference>
<evidence type="ECO:0000313" key="5">
    <source>
        <dbReference type="Proteomes" id="UP000652219"/>
    </source>
</evidence>
<sequence>MPPSENVNKAWSSLIPARGGFFTHPKIAPEESCFAVFHQLHCLDTIRLALYEAQGDFTQHKRENADGGHNHAHDVYHIGHCFDLLRQTIMCKPDLTVEVASETLGGVTGFGTEHRCINWQQLMDWMKIHE</sequence>
<dbReference type="AlphaFoldDB" id="A0A8H6MVC6"/>
<evidence type="ECO:0000256" key="1">
    <source>
        <dbReference type="ARBA" id="ARBA00004685"/>
    </source>
</evidence>
<evidence type="ECO:0008006" key="6">
    <source>
        <dbReference type="Google" id="ProtNLM"/>
    </source>
</evidence>
<proteinExistence type="inferred from homology"/>
<organism evidence="4 5">
    <name type="scientific">Colletotrichum sojae</name>
    <dbReference type="NCBI Taxonomy" id="2175907"/>
    <lineage>
        <taxon>Eukaryota</taxon>
        <taxon>Fungi</taxon>
        <taxon>Dikarya</taxon>
        <taxon>Ascomycota</taxon>
        <taxon>Pezizomycotina</taxon>
        <taxon>Sordariomycetes</taxon>
        <taxon>Hypocreomycetidae</taxon>
        <taxon>Glomerellales</taxon>
        <taxon>Glomerellaceae</taxon>
        <taxon>Colletotrichum</taxon>
        <taxon>Colletotrichum orchidearum species complex</taxon>
    </lineage>
</organism>
<comment type="caution">
    <text evidence="4">The sequence shown here is derived from an EMBL/GenBank/DDBJ whole genome shotgun (WGS) entry which is preliminary data.</text>
</comment>
<keyword evidence="2" id="KW-0560">Oxidoreductase</keyword>
<dbReference type="Proteomes" id="UP000652219">
    <property type="component" value="Unassembled WGS sequence"/>
</dbReference>
<dbReference type="Pfam" id="PF11807">
    <property type="entry name" value="UstYa"/>
    <property type="match status" value="1"/>
</dbReference>
<name>A0A8H6MVC6_9PEZI</name>
<dbReference type="PANTHER" id="PTHR33365:SF11">
    <property type="entry name" value="TAT PATHWAY SIGNAL SEQUENCE"/>
    <property type="match status" value="1"/>
</dbReference>
<dbReference type="GO" id="GO:0016491">
    <property type="term" value="F:oxidoreductase activity"/>
    <property type="evidence" value="ECO:0007669"/>
    <property type="project" value="UniProtKB-KW"/>
</dbReference>
<evidence type="ECO:0000256" key="2">
    <source>
        <dbReference type="ARBA" id="ARBA00023002"/>
    </source>
</evidence>
<reference evidence="4 5" key="1">
    <citation type="journal article" date="2020" name="Phytopathology">
        <title>Genome Sequence Resources of Colletotrichum truncatum, C. plurivorum, C. musicola, and C. sojae: Four Species Pathogenic to Soybean (Glycine max).</title>
        <authorList>
            <person name="Rogerio F."/>
            <person name="Boufleur T.R."/>
            <person name="Ciampi-Guillardi M."/>
            <person name="Sukno S.A."/>
            <person name="Thon M.R."/>
            <person name="Massola Junior N.S."/>
            <person name="Baroncelli R."/>
        </authorList>
    </citation>
    <scope>NUCLEOTIDE SEQUENCE [LARGE SCALE GENOMIC DNA]</scope>
    <source>
        <strain evidence="4 5">LFN0009</strain>
    </source>
</reference>
<keyword evidence="5" id="KW-1185">Reference proteome</keyword>
<dbReference type="PANTHER" id="PTHR33365">
    <property type="entry name" value="YALI0B05434P"/>
    <property type="match status" value="1"/>
</dbReference>
<dbReference type="InterPro" id="IPR021765">
    <property type="entry name" value="UstYa-like"/>
</dbReference>
<gene>
    <name evidence="4" type="ORF">CSOJ01_06827</name>
</gene>
<evidence type="ECO:0000313" key="4">
    <source>
        <dbReference type="EMBL" id="KAF6809536.1"/>
    </source>
</evidence>
<accession>A0A8H6MVC6</accession>
<comment type="pathway">
    <text evidence="1">Mycotoxin biosynthesis.</text>
</comment>
<protein>
    <recommendedName>
        <fullName evidence="6">Tat pathway signal sequence</fullName>
    </recommendedName>
</protein>